<dbReference type="NCBIfam" id="NF033510">
    <property type="entry name" value="Ca_tandemer"/>
    <property type="match status" value="2"/>
</dbReference>
<organism evidence="2 3">
    <name type="scientific">Peribacillus glennii</name>
    <dbReference type="NCBI Taxonomy" id="2303991"/>
    <lineage>
        <taxon>Bacteria</taxon>
        <taxon>Bacillati</taxon>
        <taxon>Bacillota</taxon>
        <taxon>Bacilli</taxon>
        <taxon>Bacillales</taxon>
        <taxon>Bacillaceae</taxon>
        <taxon>Peribacillus</taxon>
    </lineage>
</organism>
<dbReference type="OrthoDB" id="2690990at2"/>
<dbReference type="RefSeq" id="WP_117320676.1">
    <property type="nucleotide sequence ID" value="NZ_QVTD01000001.1"/>
</dbReference>
<dbReference type="Pfam" id="PF13306">
    <property type="entry name" value="LRR_5"/>
    <property type="match status" value="1"/>
</dbReference>
<dbReference type="InterPro" id="IPR013783">
    <property type="entry name" value="Ig-like_fold"/>
</dbReference>
<protein>
    <recommendedName>
        <fullName evidence="1">Bacterial Ig domain-containing protein</fullName>
    </recommendedName>
</protein>
<dbReference type="Gene3D" id="2.60.40.10">
    <property type="entry name" value="Immunoglobulins"/>
    <property type="match status" value="2"/>
</dbReference>
<comment type="caution">
    <text evidence="2">The sequence shown here is derived from an EMBL/GenBank/DDBJ whole genome shotgun (WGS) entry which is preliminary data.</text>
</comment>
<dbReference type="Pfam" id="PF17936">
    <property type="entry name" value="Big_6"/>
    <property type="match status" value="2"/>
</dbReference>
<dbReference type="NCBIfam" id="TIGR02543">
    <property type="entry name" value="List_Bact_rpt"/>
    <property type="match status" value="1"/>
</dbReference>
<dbReference type="AlphaFoldDB" id="A0A372LJU2"/>
<dbReference type="Proteomes" id="UP000262939">
    <property type="component" value="Unassembled WGS sequence"/>
</dbReference>
<dbReference type="InterPro" id="IPR026906">
    <property type="entry name" value="LRR_5"/>
</dbReference>
<dbReference type="InterPro" id="IPR032675">
    <property type="entry name" value="LRR_dom_sf"/>
</dbReference>
<feature type="domain" description="Bacterial Ig" evidence="1">
    <location>
        <begin position="103"/>
        <end position="175"/>
    </location>
</feature>
<gene>
    <name evidence="2" type="ORF">D0466_00920</name>
</gene>
<feature type="domain" description="Bacterial Ig" evidence="1">
    <location>
        <begin position="185"/>
        <end position="256"/>
    </location>
</feature>
<name>A0A372LJU2_9BACI</name>
<dbReference type="EMBL" id="QVTD01000001">
    <property type="protein sequence ID" value="RFU66705.1"/>
    <property type="molecule type" value="Genomic_DNA"/>
</dbReference>
<keyword evidence="3" id="KW-1185">Reference proteome</keyword>
<dbReference type="InterPro" id="IPR013378">
    <property type="entry name" value="InlB-like_B-rpt"/>
</dbReference>
<dbReference type="Gene3D" id="3.80.10.10">
    <property type="entry name" value="Ribonuclease Inhibitor"/>
    <property type="match status" value="1"/>
</dbReference>
<accession>A0A372LJU2</accession>
<proteinExistence type="predicted"/>
<dbReference type="InterPro" id="IPR041498">
    <property type="entry name" value="Big_6"/>
</dbReference>
<evidence type="ECO:0000259" key="1">
    <source>
        <dbReference type="Pfam" id="PF17936"/>
    </source>
</evidence>
<evidence type="ECO:0000313" key="3">
    <source>
        <dbReference type="Proteomes" id="UP000262939"/>
    </source>
</evidence>
<sequence length="289" mass="31507">MTLPFSLGSIGAYAFSNNQLTSLTIGERVSSIGASAFAGNQLSVVKIPYNVTKIGKNAFSNMKKSGYQFENWYEDENFDTVWDHLTGDVTIYAKWMDVTPPPLFINQVSDKSTTISGTTEKNAKVTLYLNEKKQKEIIADSKGNFTFTINKQKAGVKVKVIAKDDAGNTTEKITTVLDKTAPIISVNQISDQSISVTGTAQVMSTVKLYFGDKWQKITTTNEKGAYTFKISKQKAGVKVKVTATDKAGNTSTKLTTVLDRTAQEQPTVYTVRTTSKIVSGKTEKNATAG</sequence>
<reference evidence="2 3" key="1">
    <citation type="submission" date="2018-08" db="EMBL/GenBank/DDBJ databases">
        <title>Bacillus chawlae sp. nov., Bacillus glennii sp. nov., and Bacillus saganii sp. nov. Isolated from the Vehicle Assembly Building at Kennedy Space Center where the Viking Spacecraft were Assembled.</title>
        <authorList>
            <person name="Seuylemezian A."/>
            <person name="Vaishampayan P."/>
        </authorList>
    </citation>
    <scope>NUCLEOTIDE SEQUENCE [LARGE SCALE GENOMIC DNA]</scope>
    <source>
        <strain evidence="2 3">V44-8</strain>
    </source>
</reference>
<evidence type="ECO:0000313" key="2">
    <source>
        <dbReference type="EMBL" id="RFU66705.1"/>
    </source>
</evidence>